<evidence type="ECO:0000256" key="1">
    <source>
        <dbReference type="SAM" id="Phobius"/>
    </source>
</evidence>
<gene>
    <name evidence="2" type="ORF">CA982_08065</name>
</gene>
<dbReference type="AlphaFoldDB" id="A0A243QCM6"/>
<proteinExistence type="predicted"/>
<keyword evidence="3" id="KW-1185">Reference proteome</keyword>
<keyword evidence="1" id="KW-1133">Transmembrane helix</keyword>
<sequence length="87" mass="9222">MAEQETSAPAPVGPTPANTVPLMKAGLFVAGCVLLVLAAANLSNLGQWSDRWGQIPVVLVFFLVMSIAGRWFWTGADAILARVIGNR</sequence>
<keyword evidence="1" id="KW-0472">Membrane</keyword>
<comment type="caution">
    <text evidence="2">The sequence shown here is derived from an EMBL/GenBank/DDBJ whole genome shotgun (WGS) entry which is preliminary data.</text>
</comment>
<evidence type="ECO:0000313" key="2">
    <source>
        <dbReference type="EMBL" id="OUC79500.1"/>
    </source>
</evidence>
<keyword evidence="1" id="KW-0812">Transmembrane</keyword>
<evidence type="ECO:0000313" key="3">
    <source>
        <dbReference type="Proteomes" id="UP000194632"/>
    </source>
</evidence>
<feature type="transmembrane region" description="Helical" evidence="1">
    <location>
        <begin position="55"/>
        <end position="73"/>
    </location>
</feature>
<reference evidence="2 3" key="1">
    <citation type="submission" date="2017-05" db="EMBL/GenBank/DDBJ databases">
        <title>Biotechnological potential of actinobacteria isolated from South African environments.</title>
        <authorList>
            <person name="Le Roes-Hill M."/>
            <person name="Prins A."/>
            <person name="Durrell K.A."/>
        </authorList>
    </citation>
    <scope>NUCLEOTIDE SEQUENCE [LARGE SCALE GENOMIC DNA]</scope>
    <source>
        <strain evidence="2">BS2</strain>
    </source>
</reference>
<dbReference type="EMBL" id="NGFO01000007">
    <property type="protein sequence ID" value="OUC79500.1"/>
    <property type="molecule type" value="Genomic_DNA"/>
</dbReference>
<feature type="transmembrane region" description="Helical" evidence="1">
    <location>
        <begin position="25"/>
        <end position="43"/>
    </location>
</feature>
<dbReference type="Proteomes" id="UP000194632">
    <property type="component" value="Unassembled WGS sequence"/>
</dbReference>
<organism evidence="2 3">
    <name type="scientific">Gordonia lacunae</name>
    <dbReference type="NCBI Taxonomy" id="417102"/>
    <lineage>
        <taxon>Bacteria</taxon>
        <taxon>Bacillati</taxon>
        <taxon>Actinomycetota</taxon>
        <taxon>Actinomycetes</taxon>
        <taxon>Mycobacteriales</taxon>
        <taxon>Gordoniaceae</taxon>
        <taxon>Gordonia</taxon>
    </lineage>
</organism>
<protein>
    <submittedName>
        <fullName evidence="2">Uncharacterized protein</fullName>
    </submittedName>
</protein>
<accession>A0A243QCM6</accession>
<name>A0A243QCM6_9ACTN</name>